<evidence type="ECO:0000313" key="2">
    <source>
        <dbReference type="EMBL" id="GAA4266585.1"/>
    </source>
</evidence>
<dbReference type="Gene3D" id="1.10.10.10">
    <property type="entry name" value="Winged helix-like DNA-binding domain superfamily/Winged helix DNA-binding domain"/>
    <property type="match status" value="1"/>
</dbReference>
<dbReference type="Proteomes" id="UP001501594">
    <property type="component" value="Unassembled WGS sequence"/>
</dbReference>
<name>A0ABP8E2V0_9MICO</name>
<dbReference type="InterPro" id="IPR039422">
    <property type="entry name" value="MarR/SlyA-like"/>
</dbReference>
<proteinExistence type="predicted"/>
<accession>A0ABP8E2V0</accession>
<dbReference type="InterPro" id="IPR036388">
    <property type="entry name" value="WH-like_DNA-bd_sf"/>
</dbReference>
<dbReference type="PROSITE" id="PS50995">
    <property type="entry name" value="HTH_MARR_2"/>
    <property type="match status" value="1"/>
</dbReference>
<organism evidence="2 3">
    <name type="scientific">Frondihabitans peucedani</name>
    <dbReference type="NCBI Taxonomy" id="598626"/>
    <lineage>
        <taxon>Bacteria</taxon>
        <taxon>Bacillati</taxon>
        <taxon>Actinomycetota</taxon>
        <taxon>Actinomycetes</taxon>
        <taxon>Micrococcales</taxon>
        <taxon>Microbacteriaceae</taxon>
        <taxon>Frondihabitans</taxon>
    </lineage>
</organism>
<evidence type="ECO:0000313" key="3">
    <source>
        <dbReference type="Proteomes" id="UP001501594"/>
    </source>
</evidence>
<feature type="domain" description="HTH marR-type" evidence="1">
    <location>
        <begin position="20"/>
        <end position="152"/>
    </location>
</feature>
<dbReference type="SMART" id="SM00347">
    <property type="entry name" value="HTH_MARR"/>
    <property type="match status" value="1"/>
</dbReference>
<dbReference type="RefSeq" id="WP_344796113.1">
    <property type="nucleotide sequence ID" value="NZ_BAABAU010000002.1"/>
</dbReference>
<dbReference type="Pfam" id="PF12802">
    <property type="entry name" value="MarR_2"/>
    <property type="match status" value="1"/>
</dbReference>
<dbReference type="InterPro" id="IPR036390">
    <property type="entry name" value="WH_DNA-bd_sf"/>
</dbReference>
<gene>
    <name evidence="2" type="ORF">GCM10022256_21970</name>
</gene>
<dbReference type="SUPFAM" id="SSF46785">
    <property type="entry name" value="Winged helix' DNA-binding domain"/>
    <property type="match status" value="1"/>
</dbReference>
<keyword evidence="3" id="KW-1185">Reference proteome</keyword>
<dbReference type="PANTHER" id="PTHR33164:SF43">
    <property type="entry name" value="HTH-TYPE TRANSCRIPTIONAL REPRESSOR YETL"/>
    <property type="match status" value="1"/>
</dbReference>
<dbReference type="PANTHER" id="PTHR33164">
    <property type="entry name" value="TRANSCRIPTIONAL REGULATOR, MARR FAMILY"/>
    <property type="match status" value="1"/>
</dbReference>
<dbReference type="EMBL" id="BAABAU010000002">
    <property type="protein sequence ID" value="GAA4266585.1"/>
    <property type="molecule type" value="Genomic_DNA"/>
</dbReference>
<comment type="caution">
    <text evidence="2">The sequence shown here is derived from an EMBL/GenBank/DDBJ whole genome shotgun (WGS) entry which is preliminary data.</text>
</comment>
<sequence>MTSKDSQSAPADAPVSAGDVRALTAALVEIDSAHRRIRHRLAHDLGFSTSELTAIYLVGTIKDCTPKQLAAELDLSTGAITAMVDRLEKSGHLERRVHPSDRRRQLLVATSKGRAANEAIMRLYDTAIENVVESFPGMCDADLVEGLRRAAEAIDKAAWS</sequence>
<protein>
    <recommendedName>
        <fullName evidence="1">HTH marR-type domain-containing protein</fullName>
    </recommendedName>
</protein>
<dbReference type="PRINTS" id="PR00598">
    <property type="entry name" value="HTHMARR"/>
</dbReference>
<reference evidence="3" key="1">
    <citation type="journal article" date="2019" name="Int. J. Syst. Evol. Microbiol.">
        <title>The Global Catalogue of Microorganisms (GCM) 10K type strain sequencing project: providing services to taxonomists for standard genome sequencing and annotation.</title>
        <authorList>
            <consortium name="The Broad Institute Genomics Platform"/>
            <consortium name="The Broad Institute Genome Sequencing Center for Infectious Disease"/>
            <person name="Wu L."/>
            <person name="Ma J."/>
        </authorList>
    </citation>
    <scope>NUCLEOTIDE SEQUENCE [LARGE SCALE GENOMIC DNA]</scope>
    <source>
        <strain evidence="3">JCM 17442</strain>
    </source>
</reference>
<dbReference type="InterPro" id="IPR000835">
    <property type="entry name" value="HTH_MarR-typ"/>
</dbReference>
<evidence type="ECO:0000259" key="1">
    <source>
        <dbReference type="PROSITE" id="PS50995"/>
    </source>
</evidence>